<evidence type="ECO:0000313" key="1">
    <source>
        <dbReference type="EMBL" id="KPY55361.1"/>
    </source>
</evidence>
<comment type="caution">
    <text evidence="1">The sequence shown here is derived from an EMBL/GenBank/DDBJ whole genome shotgun (WGS) entry which is preliminary data.</text>
</comment>
<dbReference type="Proteomes" id="UP000050384">
    <property type="component" value="Unassembled WGS sequence"/>
</dbReference>
<reference evidence="1 2" key="1">
    <citation type="submission" date="2015-09" db="EMBL/GenBank/DDBJ databases">
        <title>Genome announcement of multiple Pseudomonas syringae strains.</title>
        <authorList>
            <person name="Thakur S."/>
            <person name="Wang P.W."/>
            <person name="Gong Y."/>
            <person name="Weir B.S."/>
            <person name="Guttman D.S."/>
        </authorList>
    </citation>
    <scope>NUCLEOTIDE SEQUENCE [LARGE SCALE GENOMIC DNA]</scope>
    <source>
        <strain evidence="1 2">ICMP16929</strain>
    </source>
</reference>
<accession>A0A0P9ZXN0</accession>
<protein>
    <submittedName>
        <fullName evidence="1">Uncharacterized protein</fullName>
    </submittedName>
</protein>
<organism evidence="1 2">
    <name type="scientific">Pseudomonas syringae pv. spinaceae</name>
    <dbReference type="NCBI Taxonomy" id="264459"/>
    <lineage>
        <taxon>Bacteria</taxon>
        <taxon>Pseudomonadati</taxon>
        <taxon>Pseudomonadota</taxon>
        <taxon>Gammaproteobacteria</taxon>
        <taxon>Pseudomonadales</taxon>
        <taxon>Pseudomonadaceae</taxon>
        <taxon>Pseudomonas</taxon>
        <taxon>Pseudomonas syringae</taxon>
    </lineage>
</organism>
<gene>
    <name evidence="1" type="ORF">ALO94_05578</name>
</gene>
<dbReference type="AlphaFoldDB" id="A0A0P9ZXN0"/>
<proteinExistence type="predicted"/>
<name>A0A0P9ZXN0_PSESX</name>
<dbReference type="EMBL" id="LJRI01001649">
    <property type="protein sequence ID" value="KPY55361.1"/>
    <property type="molecule type" value="Genomic_DNA"/>
</dbReference>
<evidence type="ECO:0000313" key="2">
    <source>
        <dbReference type="Proteomes" id="UP000050384"/>
    </source>
</evidence>
<sequence length="328" mass="36467">MRPDLQRRTQRFAQLGASVQHAALRVFINAVVMHHVAAGAQHAEKPVANRLGVECFGDQVVPGRARRSDNRAIKRKRALVLQVDRQADQRCREGLDAGNRLIAVNDALVTFDSGQRQRRLRLNGIRQGQHLGFAAAAAAPTWHAVFDHHVQAQPVRRKKLAQRRDVVGVIDHAVEFKHRIGQQTGDHRHVGRTHQLVGHQYALHTVGVRGLSLDGRRQRHAPGTRVQLATKQRGDHAGLAMRRQLGAAVGDKLLHPANVVLQRLIVDDQCGQTDITEQTVTRLSSPFFHNRDVHNSGVHDDGAHSVAPCSYSLIRRARPLALSISTRR</sequence>